<evidence type="ECO:0000313" key="8">
    <source>
        <dbReference type="EMBL" id="CAD6997004.1"/>
    </source>
</evidence>
<organism evidence="8 9">
    <name type="scientific">Ceratitis capitata</name>
    <name type="common">Mediterranean fruit fly</name>
    <name type="synonym">Tephritis capitata</name>
    <dbReference type="NCBI Taxonomy" id="7213"/>
    <lineage>
        <taxon>Eukaryota</taxon>
        <taxon>Metazoa</taxon>
        <taxon>Ecdysozoa</taxon>
        <taxon>Arthropoda</taxon>
        <taxon>Hexapoda</taxon>
        <taxon>Insecta</taxon>
        <taxon>Pterygota</taxon>
        <taxon>Neoptera</taxon>
        <taxon>Endopterygota</taxon>
        <taxon>Diptera</taxon>
        <taxon>Brachycera</taxon>
        <taxon>Muscomorpha</taxon>
        <taxon>Tephritoidea</taxon>
        <taxon>Tephritidae</taxon>
        <taxon>Ceratitis</taxon>
        <taxon>Ceratitis</taxon>
    </lineage>
</organism>
<keyword evidence="2" id="KW-0479">Metal-binding</keyword>
<dbReference type="GO" id="GO:0006904">
    <property type="term" value="P:vesicle docking involved in exocytosis"/>
    <property type="evidence" value="ECO:0007669"/>
    <property type="project" value="TreeGrafter"/>
</dbReference>
<dbReference type="KEGG" id="ccat:101452863"/>
<dbReference type="GO" id="GO:0007033">
    <property type="term" value="P:vacuole organization"/>
    <property type="evidence" value="ECO:0007669"/>
    <property type="project" value="TreeGrafter"/>
</dbReference>
<dbReference type="Proteomes" id="UP000606786">
    <property type="component" value="Unassembled WGS sequence"/>
</dbReference>
<evidence type="ECO:0000256" key="5">
    <source>
        <dbReference type="ARBA" id="ARBA00023136"/>
    </source>
</evidence>
<comment type="subcellular location">
    <subcellularLocation>
        <location evidence="1">Late endosome membrane</location>
        <topology evidence="1">Peripheral membrane protein</topology>
        <orientation evidence="1">Cytoplasmic side</orientation>
    </subcellularLocation>
</comment>
<dbReference type="GO" id="GO:0030897">
    <property type="term" value="C:HOPS complex"/>
    <property type="evidence" value="ECO:0007669"/>
    <property type="project" value="TreeGrafter"/>
</dbReference>
<dbReference type="EMBL" id="CAJHJT010000012">
    <property type="protein sequence ID" value="CAD6997004.1"/>
    <property type="molecule type" value="Genomic_DNA"/>
</dbReference>
<keyword evidence="9" id="KW-1185">Reference proteome</keyword>
<dbReference type="Pfam" id="PF23341">
    <property type="entry name" value="PEP5_VPS11_N"/>
    <property type="match status" value="1"/>
</dbReference>
<keyword evidence="3 6" id="KW-0863">Zinc-finger</keyword>
<name>A0A811UDR3_CERCA</name>
<evidence type="ECO:0000256" key="1">
    <source>
        <dbReference type="ARBA" id="ARBA00004492"/>
    </source>
</evidence>
<dbReference type="GO" id="GO:0007032">
    <property type="term" value="P:endosome organization"/>
    <property type="evidence" value="ECO:0007669"/>
    <property type="project" value="TreeGrafter"/>
</dbReference>
<dbReference type="PANTHER" id="PTHR23323">
    <property type="entry name" value="VACUOLAR PROTEIN SORTING-ASSOCIATED PROTEIN"/>
    <property type="match status" value="1"/>
</dbReference>
<protein>
    <submittedName>
        <fullName evidence="8">(Mediterranean fruit fly) hypothetical protein</fullName>
    </submittedName>
</protein>
<dbReference type="SUPFAM" id="SSF57850">
    <property type="entry name" value="RING/U-box"/>
    <property type="match status" value="1"/>
</dbReference>
<evidence type="ECO:0000313" key="9">
    <source>
        <dbReference type="Proteomes" id="UP000606786"/>
    </source>
</evidence>
<dbReference type="GO" id="GO:0048284">
    <property type="term" value="P:organelle fusion"/>
    <property type="evidence" value="ECO:0007669"/>
    <property type="project" value="TreeGrafter"/>
</dbReference>
<dbReference type="Gene3D" id="3.30.40.10">
    <property type="entry name" value="Zinc/RING finger domain, C3HC4 (zinc finger)"/>
    <property type="match status" value="1"/>
</dbReference>
<gene>
    <name evidence="8" type="ORF">CCAP1982_LOCUS5665</name>
</gene>
<evidence type="ECO:0000256" key="3">
    <source>
        <dbReference type="ARBA" id="ARBA00022771"/>
    </source>
</evidence>
<evidence type="ECO:0000256" key="6">
    <source>
        <dbReference type="PROSITE-ProRule" id="PRU00175"/>
    </source>
</evidence>
<evidence type="ECO:0000256" key="2">
    <source>
        <dbReference type="ARBA" id="ARBA00022723"/>
    </source>
</evidence>
<evidence type="ECO:0000259" key="7">
    <source>
        <dbReference type="PROSITE" id="PS50089"/>
    </source>
</evidence>
<dbReference type="InterPro" id="IPR057307">
    <property type="entry name" value="PEP5_VPS11_N"/>
</dbReference>
<keyword evidence="4" id="KW-0862">Zinc</keyword>
<reference evidence="8" key="1">
    <citation type="submission" date="2020-11" db="EMBL/GenBank/DDBJ databases">
        <authorList>
            <person name="Whitehead M."/>
        </authorList>
    </citation>
    <scope>NUCLEOTIDE SEQUENCE</scope>
    <source>
        <strain evidence="8">EGII</strain>
    </source>
</reference>
<sequence length="802" mass="92498">MSVREWRSCEFYEMSLLSNFCKIDISSTIVAHCTFGNVYVFCEVSGIIHVCFRNSWIVNFRYQCSNVRYSALTNDGDLLVLVSQDDSSYRIRVDVLNIASVIKGEGVHCIASAEIDTFGIITTLRTCVLNERVLCITIGLDNGDILFHQSVINSYMSLNFCVISNEKSRIIGTEFQQKLDVLYLFVCSEESVVLYTVKDNSFINKEQILESSGTNISCCSILHDTETSFFLVGREDALYCFTIDGRGPCYAISGKKKLIACLKQNIVILMETEEKRESYIIIIDIYNKSIVFQKRIGFLNNKMLVTNDVCCYILKDNVIYITQERSIHSKLQILMNSNLYGLGLNILGKSRSKLESSLYLCFGDYLIYKGDFISAMAKYKKSAELIDIYLIIKRLLDSKYINHLAHYINYLEDKASVTEKDLLLNCNKRIYLSFKSNKPQNQIRYENTLSQTSLSIFNSSNVLQLKNLNDSDLYDRIVKNSPKTISMYWEQFFMVLKTVKNPSLYISLVLCSQENCNEFLEYLFSSPNEHMKVLEILLELQLIEWHQGEKNTTKILNYLENYSTGYSDQLFISFINYSFWPGIIFLHDNYKILQMRLKYFIKCCDLDIPEELNKTSYNMNQNLTLQAIEIMKSSSQIATDLSDRITKQVLQQRSLSRLEVAQGISIRNTFKMAQIKQLFNEKNPQSVIKCNNVIKDMNTCLQSYQAYLSSFTLCPIEFRKNICIICKCKLSLPSIYFLCQHAFHVECVEQSLKENICPLCVTKETIPKSTSTQVSDQIKWNTPQTLKIISMLISRNFLTETS</sequence>
<dbReference type="GO" id="GO:0008270">
    <property type="term" value="F:zinc ion binding"/>
    <property type="evidence" value="ECO:0007669"/>
    <property type="project" value="UniProtKB-KW"/>
</dbReference>
<feature type="domain" description="RING-type" evidence="7">
    <location>
        <begin position="723"/>
        <end position="760"/>
    </location>
</feature>
<dbReference type="OrthoDB" id="26184at2759"/>
<dbReference type="PROSITE" id="PS50089">
    <property type="entry name" value="ZF_RING_2"/>
    <property type="match status" value="1"/>
</dbReference>
<accession>A0A811UDR3</accession>
<dbReference type="InterPro" id="IPR013083">
    <property type="entry name" value="Znf_RING/FYVE/PHD"/>
</dbReference>
<evidence type="ECO:0000256" key="4">
    <source>
        <dbReference type="ARBA" id="ARBA00022833"/>
    </source>
</evidence>
<dbReference type="PANTHER" id="PTHR23323:SF24">
    <property type="entry name" value="VACUOLAR PROTEIN SORTING-ASSOCIATED PROTEIN 11 HOMOLOG"/>
    <property type="match status" value="1"/>
</dbReference>
<proteinExistence type="predicted"/>
<dbReference type="AlphaFoldDB" id="A0A811UDR3"/>
<keyword evidence="5" id="KW-0472">Membrane</keyword>
<comment type="caution">
    <text evidence="8">The sequence shown here is derived from an EMBL/GenBank/DDBJ whole genome shotgun (WGS) entry which is preliminary data.</text>
</comment>
<dbReference type="GO" id="GO:0031902">
    <property type="term" value="C:late endosome membrane"/>
    <property type="evidence" value="ECO:0007669"/>
    <property type="project" value="UniProtKB-SubCell"/>
</dbReference>
<dbReference type="GO" id="GO:0030674">
    <property type="term" value="F:protein-macromolecule adaptor activity"/>
    <property type="evidence" value="ECO:0007669"/>
    <property type="project" value="TreeGrafter"/>
</dbReference>
<dbReference type="InterPro" id="IPR001841">
    <property type="entry name" value="Znf_RING"/>
</dbReference>